<evidence type="ECO:0000313" key="6">
    <source>
        <dbReference type="Proteomes" id="UP000287651"/>
    </source>
</evidence>
<dbReference type="AlphaFoldDB" id="A0A427AVV2"/>
<organism evidence="5 6">
    <name type="scientific">Ensete ventricosum</name>
    <name type="common">Abyssinian banana</name>
    <name type="synonym">Musa ensete</name>
    <dbReference type="NCBI Taxonomy" id="4639"/>
    <lineage>
        <taxon>Eukaryota</taxon>
        <taxon>Viridiplantae</taxon>
        <taxon>Streptophyta</taxon>
        <taxon>Embryophyta</taxon>
        <taxon>Tracheophyta</taxon>
        <taxon>Spermatophyta</taxon>
        <taxon>Magnoliopsida</taxon>
        <taxon>Liliopsida</taxon>
        <taxon>Zingiberales</taxon>
        <taxon>Musaceae</taxon>
        <taxon>Ensete</taxon>
    </lineage>
</organism>
<dbReference type="InterPro" id="IPR050642">
    <property type="entry name" value="PDH_E1_Alpha_Subunit"/>
</dbReference>
<evidence type="ECO:0000313" key="5">
    <source>
        <dbReference type="EMBL" id="RRT80382.1"/>
    </source>
</evidence>
<name>A0A427AVV2_ENSVE</name>
<keyword evidence="3" id="KW-0786">Thiamine pyrophosphate</keyword>
<keyword evidence="2" id="KW-0560">Oxidoreductase</keyword>
<evidence type="ECO:0000256" key="3">
    <source>
        <dbReference type="ARBA" id="ARBA00023052"/>
    </source>
</evidence>
<gene>
    <name evidence="5" type="ORF">B296_00009418</name>
</gene>
<sequence>MIELTRRADQPAAPLTAVATTCQVLERGEISFHRPYLPLPSQVPVFLSWPPPPHRLSAASLRLHHHHRLLLLRPFASSTGGQPPIAVETSVPFTGHKIVPPSRLVDTIPSELLSFFRDMSVMRRMDIAADSLYKSKLIRGFCHLYDGQEAVAIGLEAVITNKDAVITAYHDHCT</sequence>
<dbReference type="EMBL" id="AMZH03001156">
    <property type="protein sequence ID" value="RRT80382.1"/>
    <property type="molecule type" value="Genomic_DNA"/>
</dbReference>
<dbReference type="InterPro" id="IPR029061">
    <property type="entry name" value="THDP-binding"/>
</dbReference>
<dbReference type="PANTHER" id="PTHR11516">
    <property type="entry name" value="PYRUVATE DEHYDROGENASE E1 COMPONENT, ALPHA SUBUNIT BACTERIAL AND ORGANELLAR"/>
    <property type="match status" value="1"/>
</dbReference>
<dbReference type="Gene3D" id="3.40.50.970">
    <property type="match status" value="1"/>
</dbReference>
<dbReference type="SUPFAM" id="SSF52518">
    <property type="entry name" value="Thiamin diphosphate-binding fold (THDP-binding)"/>
    <property type="match status" value="1"/>
</dbReference>
<dbReference type="PANTHER" id="PTHR11516:SF60">
    <property type="entry name" value="PYRUVATE DEHYDROGENASE E1 COMPONENT SUBUNIT ALPHA"/>
    <property type="match status" value="1"/>
</dbReference>
<evidence type="ECO:0000256" key="2">
    <source>
        <dbReference type="ARBA" id="ARBA00023002"/>
    </source>
</evidence>
<dbReference type="Pfam" id="PF00676">
    <property type="entry name" value="E1_dh"/>
    <property type="match status" value="1"/>
</dbReference>
<reference evidence="5 6" key="1">
    <citation type="journal article" date="2014" name="Agronomy (Basel)">
        <title>A Draft Genome Sequence for Ensete ventricosum, the Drought-Tolerant Tree Against Hunger.</title>
        <authorList>
            <person name="Harrison J."/>
            <person name="Moore K.A."/>
            <person name="Paszkiewicz K."/>
            <person name="Jones T."/>
            <person name="Grant M."/>
            <person name="Ambacheew D."/>
            <person name="Muzemil S."/>
            <person name="Studholme D.J."/>
        </authorList>
    </citation>
    <scope>NUCLEOTIDE SEQUENCE [LARGE SCALE GENOMIC DNA]</scope>
</reference>
<proteinExistence type="predicted"/>
<evidence type="ECO:0000256" key="1">
    <source>
        <dbReference type="ARBA" id="ARBA00001964"/>
    </source>
</evidence>
<protein>
    <recommendedName>
        <fullName evidence="4">Dehydrogenase E1 component domain-containing protein</fullName>
    </recommendedName>
</protein>
<dbReference type="InterPro" id="IPR001017">
    <property type="entry name" value="DH_E1"/>
</dbReference>
<dbReference type="Proteomes" id="UP000287651">
    <property type="component" value="Unassembled WGS sequence"/>
</dbReference>
<evidence type="ECO:0000259" key="4">
    <source>
        <dbReference type="Pfam" id="PF00676"/>
    </source>
</evidence>
<comment type="caution">
    <text evidence="5">The sequence shown here is derived from an EMBL/GenBank/DDBJ whole genome shotgun (WGS) entry which is preliminary data.</text>
</comment>
<dbReference type="GO" id="GO:0004739">
    <property type="term" value="F:pyruvate dehydrogenase (acetyl-transferring) activity"/>
    <property type="evidence" value="ECO:0007669"/>
    <property type="project" value="TreeGrafter"/>
</dbReference>
<dbReference type="GO" id="GO:0006086">
    <property type="term" value="P:pyruvate decarboxylation to acetyl-CoA"/>
    <property type="evidence" value="ECO:0007669"/>
    <property type="project" value="TreeGrafter"/>
</dbReference>
<feature type="domain" description="Dehydrogenase E1 component" evidence="4">
    <location>
        <begin position="117"/>
        <end position="173"/>
    </location>
</feature>
<accession>A0A427AVV2</accession>
<comment type="cofactor">
    <cofactor evidence="1">
        <name>thiamine diphosphate</name>
        <dbReference type="ChEBI" id="CHEBI:58937"/>
    </cofactor>
</comment>